<dbReference type="Proteomes" id="UP000182788">
    <property type="component" value="Unassembled WGS sequence"/>
</dbReference>
<protein>
    <submittedName>
        <fullName evidence="1">Uncharacterized protein</fullName>
    </submittedName>
</protein>
<dbReference type="GeneID" id="87593096"/>
<name>A0A1J9V9P0_9BACI</name>
<reference evidence="1 2" key="1">
    <citation type="submission" date="2016-06" db="EMBL/GenBank/DDBJ databases">
        <title>First insights into the genetic diversity and population structure of in the Bacillus cereus group bacteria from diverse marine environments.</title>
        <authorList>
            <person name="Liu Y."/>
            <person name="Lai Q."/>
            <person name="Shao Z."/>
        </authorList>
    </citation>
    <scope>NUCLEOTIDE SEQUENCE [LARGE SCALE GENOMIC DNA]</scope>
    <source>
        <strain evidence="1 2">NH24A2</strain>
    </source>
</reference>
<gene>
    <name evidence="1" type="ORF">BAU28_01455</name>
</gene>
<evidence type="ECO:0000313" key="1">
    <source>
        <dbReference type="EMBL" id="OJD78251.1"/>
    </source>
</evidence>
<accession>A0A1J9V9P0</accession>
<evidence type="ECO:0000313" key="2">
    <source>
        <dbReference type="Proteomes" id="UP000182788"/>
    </source>
</evidence>
<dbReference type="EMBL" id="MAOI01000079">
    <property type="protein sequence ID" value="OJD78251.1"/>
    <property type="molecule type" value="Genomic_DNA"/>
</dbReference>
<dbReference type="AlphaFoldDB" id="A0A1J9V9P0"/>
<proteinExistence type="predicted"/>
<comment type="caution">
    <text evidence="1">The sequence shown here is derived from an EMBL/GenBank/DDBJ whole genome shotgun (WGS) entry which is preliminary data.</text>
</comment>
<organism evidence="1 2">
    <name type="scientific">Bacillus paramycoides</name>
    <dbReference type="NCBI Taxonomy" id="2026194"/>
    <lineage>
        <taxon>Bacteria</taxon>
        <taxon>Bacillati</taxon>
        <taxon>Bacillota</taxon>
        <taxon>Bacilli</taxon>
        <taxon>Bacillales</taxon>
        <taxon>Bacillaceae</taxon>
        <taxon>Bacillus</taxon>
        <taxon>Bacillus cereus group</taxon>
    </lineage>
</organism>
<dbReference type="RefSeq" id="WP_071719565.1">
    <property type="nucleotide sequence ID" value="NZ_CBCSHB010000004.1"/>
</dbReference>
<sequence>MPNSGFYVSVSCLIVATKDEKEYHFIVREHPIAGKFISLLENGKEYGLLDKQTVNKDKFLRLELVKLGHIKKAVFEGSAEWIWVGMNQFGMYARLATNNEVEIFVDLQENIHHLEECEWALL</sequence>